<keyword evidence="3" id="KW-0812">Transmembrane</keyword>
<dbReference type="Pfam" id="PF01793">
    <property type="entry name" value="Glyco_transf_15"/>
    <property type="match status" value="1"/>
</dbReference>
<dbReference type="GO" id="GO:0005794">
    <property type="term" value="C:Golgi apparatus"/>
    <property type="evidence" value="ECO:0007669"/>
    <property type="project" value="TreeGrafter"/>
</dbReference>
<organism evidence="4 5">
    <name type="scientific">Rotaria sordida</name>
    <dbReference type="NCBI Taxonomy" id="392033"/>
    <lineage>
        <taxon>Eukaryota</taxon>
        <taxon>Metazoa</taxon>
        <taxon>Spiralia</taxon>
        <taxon>Gnathifera</taxon>
        <taxon>Rotifera</taxon>
        <taxon>Eurotatoria</taxon>
        <taxon>Bdelloidea</taxon>
        <taxon>Philodinida</taxon>
        <taxon>Philodinidae</taxon>
        <taxon>Rotaria</taxon>
    </lineage>
</organism>
<evidence type="ECO:0000256" key="2">
    <source>
        <dbReference type="ARBA" id="ARBA00022679"/>
    </source>
</evidence>
<keyword evidence="3" id="KW-0472">Membrane</keyword>
<dbReference type="GO" id="GO:0000032">
    <property type="term" value="P:cell wall mannoprotein biosynthetic process"/>
    <property type="evidence" value="ECO:0007669"/>
    <property type="project" value="TreeGrafter"/>
</dbReference>
<dbReference type="AlphaFoldDB" id="A0A819BH86"/>
<dbReference type="PROSITE" id="PS51257">
    <property type="entry name" value="PROKAR_LIPOPROTEIN"/>
    <property type="match status" value="1"/>
</dbReference>
<proteinExistence type="inferred from homology"/>
<dbReference type="EMBL" id="CAJOAX010002520">
    <property type="protein sequence ID" value="CAF3802025.1"/>
    <property type="molecule type" value="Genomic_DNA"/>
</dbReference>
<dbReference type="InterPro" id="IPR002685">
    <property type="entry name" value="Glyco_trans_15"/>
</dbReference>
<sequence>MTRMRHKNRNRYRYLSIISCFIIGCSFFITKFNLNDSLLPICLPQNPDNEIVDRQDEWQYQNSITGQWYHWRTVYKRQNNHTGWRVNWLNVAPKSYLGVIVYLAKYSELKSLQTSLAQLSHLLSNNPRPVVIFHEGDLSANDIQQSLAQTLGNHTPLAFECIKFSNSRIQPGRVHRRWSPQYFHMCRFFTLMLPNHPLLTLFLYYWRLDTHSYIFGRKPIKDPFDIMQQRKIQYAFTMANIEDEVHIPGVWTIFHQFLKEHCLKPSIAFRKTQTRWFNSYSLAIIFTNFAIANVSLFRDHSLIRAWLHKVDRNGGIYRHRWGDAPIHTLILTQLISRNQLLHHLSINPLVKSDYIEIEIISY</sequence>
<dbReference type="GO" id="GO:0006487">
    <property type="term" value="P:protein N-linked glycosylation"/>
    <property type="evidence" value="ECO:0007669"/>
    <property type="project" value="TreeGrafter"/>
</dbReference>
<keyword evidence="2" id="KW-0808">Transferase</keyword>
<evidence type="ECO:0000313" key="5">
    <source>
        <dbReference type="Proteomes" id="UP000663823"/>
    </source>
</evidence>
<feature type="transmembrane region" description="Helical" evidence="3">
    <location>
        <begin position="12"/>
        <end position="30"/>
    </location>
</feature>
<evidence type="ECO:0000256" key="1">
    <source>
        <dbReference type="ARBA" id="ARBA00007677"/>
    </source>
</evidence>
<dbReference type="InterPro" id="IPR029044">
    <property type="entry name" value="Nucleotide-diphossugar_trans"/>
</dbReference>
<dbReference type="Gene3D" id="3.90.550.10">
    <property type="entry name" value="Spore Coat Polysaccharide Biosynthesis Protein SpsA, Chain A"/>
    <property type="match status" value="1"/>
</dbReference>
<comment type="caution">
    <text evidence="4">The sequence shown here is derived from an EMBL/GenBank/DDBJ whole genome shotgun (WGS) entry which is preliminary data.</text>
</comment>
<keyword evidence="3" id="KW-1133">Transmembrane helix</keyword>
<evidence type="ECO:0000256" key="3">
    <source>
        <dbReference type="SAM" id="Phobius"/>
    </source>
</evidence>
<dbReference type="Proteomes" id="UP000663823">
    <property type="component" value="Unassembled WGS sequence"/>
</dbReference>
<dbReference type="GO" id="GO:0000026">
    <property type="term" value="F:alpha-1,2-mannosyltransferase activity"/>
    <property type="evidence" value="ECO:0007669"/>
    <property type="project" value="TreeGrafter"/>
</dbReference>
<reference evidence="4" key="1">
    <citation type="submission" date="2021-02" db="EMBL/GenBank/DDBJ databases">
        <authorList>
            <person name="Nowell W R."/>
        </authorList>
    </citation>
    <scope>NUCLEOTIDE SEQUENCE</scope>
</reference>
<dbReference type="SUPFAM" id="SSF53448">
    <property type="entry name" value="Nucleotide-diphospho-sugar transferases"/>
    <property type="match status" value="1"/>
</dbReference>
<dbReference type="GO" id="GO:0016020">
    <property type="term" value="C:membrane"/>
    <property type="evidence" value="ECO:0007669"/>
    <property type="project" value="InterPro"/>
</dbReference>
<dbReference type="PANTHER" id="PTHR31121">
    <property type="entry name" value="ALPHA-1,2 MANNOSYLTRANSFERASE KTR1"/>
    <property type="match status" value="1"/>
</dbReference>
<gene>
    <name evidence="4" type="ORF">OTI717_LOCUS18331</name>
</gene>
<evidence type="ECO:0000313" key="4">
    <source>
        <dbReference type="EMBL" id="CAF3802025.1"/>
    </source>
</evidence>
<comment type="similarity">
    <text evidence="1">Belongs to the glycosyltransferase 15 family.</text>
</comment>
<dbReference type="PANTHER" id="PTHR31121:SF6">
    <property type="entry name" value="ALPHA-1,2 MANNOSYLTRANSFERASE KTR1"/>
    <property type="match status" value="1"/>
</dbReference>
<accession>A0A819BH86</accession>
<protein>
    <submittedName>
        <fullName evidence="4">Uncharacterized protein</fullName>
    </submittedName>
</protein>
<name>A0A819BH86_9BILA</name>